<protein>
    <submittedName>
        <fullName evidence="5">Outer membrane protein</fullName>
    </submittedName>
</protein>
<dbReference type="RefSeq" id="WP_379538739.1">
    <property type="nucleotide sequence ID" value="NZ_JBHSDR010000006.1"/>
</dbReference>
<organism evidence="5 6">
    <name type="scientific">Novosphingobium tardum</name>
    <dbReference type="NCBI Taxonomy" id="1538021"/>
    <lineage>
        <taxon>Bacteria</taxon>
        <taxon>Pseudomonadati</taxon>
        <taxon>Pseudomonadota</taxon>
        <taxon>Alphaproteobacteria</taxon>
        <taxon>Sphingomonadales</taxon>
        <taxon>Sphingomonadaceae</taxon>
        <taxon>Novosphingobium</taxon>
    </lineage>
</organism>
<evidence type="ECO:0000259" key="4">
    <source>
        <dbReference type="Pfam" id="PF13505"/>
    </source>
</evidence>
<accession>A0ABV8RPR1</accession>
<comment type="caution">
    <text evidence="5">The sequence shown here is derived from an EMBL/GenBank/DDBJ whole genome shotgun (WGS) entry which is preliminary data.</text>
</comment>
<evidence type="ECO:0000313" key="5">
    <source>
        <dbReference type="EMBL" id="MFC4295257.1"/>
    </source>
</evidence>
<gene>
    <name evidence="5" type="ORF">ACFO0A_09330</name>
</gene>
<keyword evidence="6" id="KW-1185">Reference proteome</keyword>
<dbReference type="EMBL" id="JBHSDR010000006">
    <property type="protein sequence ID" value="MFC4295257.1"/>
    <property type="molecule type" value="Genomic_DNA"/>
</dbReference>
<feature type="domain" description="Outer membrane protein beta-barrel" evidence="4">
    <location>
        <begin position="8"/>
        <end position="199"/>
    </location>
</feature>
<dbReference type="Gene3D" id="2.40.160.20">
    <property type="match status" value="1"/>
</dbReference>
<dbReference type="InterPro" id="IPR011250">
    <property type="entry name" value="OMP/PagP_B-barrel"/>
</dbReference>
<name>A0ABV8RPR1_9SPHN</name>
<evidence type="ECO:0000256" key="1">
    <source>
        <dbReference type="ARBA" id="ARBA00022729"/>
    </source>
</evidence>
<feature type="signal peptide" evidence="3">
    <location>
        <begin position="1"/>
        <end position="21"/>
    </location>
</feature>
<evidence type="ECO:0000256" key="3">
    <source>
        <dbReference type="SAM" id="SignalP"/>
    </source>
</evidence>
<keyword evidence="1 3" id="KW-0732">Signal</keyword>
<reference evidence="6" key="1">
    <citation type="journal article" date="2019" name="Int. J. Syst. Evol. Microbiol.">
        <title>The Global Catalogue of Microorganisms (GCM) 10K type strain sequencing project: providing services to taxonomists for standard genome sequencing and annotation.</title>
        <authorList>
            <consortium name="The Broad Institute Genomics Platform"/>
            <consortium name="The Broad Institute Genome Sequencing Center for Infectious Disease"/>
            <person name="Wu L."/>
            <person name="Ma J."/>
        </authorList>
    </citation>
    <scope>NUCLEOTIDE SEQUENCE [LARGE SCALE GENOMIC DNA]</scope>
    <source>
        <strain evidence="6">CGMCC 1.12989</strain>
    </source>
</reference>
<evidence type="ECO:0000256" key="2">
    <source>
        <dbReference type="SAM" id="MobiDB-lite"/>
    </source>
</evidence>
<feature type="compositionally biased region" description="Pro residues" evidence="2">
    <location>
        <begin position="238"/>
        <end position="266"/>
    </location>
</feature>
<dbReference type="SUPFAM" id="SSF56925">
    <property type="entry name" value="OMPA-like"/>
    <property type="match status" value="1"/>
</dbReference>
<dbReference type="Pfam" id="PF13505">
    <property type="entry name" value="OMP_b-brl"/>
    <property type="match status" value="1"/>
</dbReference>
<dbReference type="Proteomes" id="UP001595828">
    <property type="component" value="Unassembled WGS sequence"/>
</dbReference>
<proteinExistence type="predicted"/>
<sequence length="273" mass="28780">MKKLLTAMALASTALSAPAFARDGAMYVEVDGGVMKVEDFDFDIAGVKNAVKLDNDTWGYDFGGIVGYDFGPFRLEGEVGYRGVSNDQLKSTVFIPATNTTVTGRALPGSYDAGGDSTVLSLMLNGLVDVGQDDGLQFFAGGGVGKAKIDVNTSINSVGPGFVNDHDWTFAWQALAGVRAPLSDNIDVGVKYRYFNASGFDLNDTAGRAVKGDWRSHSLMGTFAVNFGGREPMMEPVAAPPPPPPPTYTPPPAPVYTPPPPPPEPPVKSGERG</sequence>
<feature type="chain" id="PRO_5047539384" evidence="3">
    <location>
        <begin position="22"/>
        <end position="273"/>
    </location>
</feature>
<dbReference type="InterPro" id="IPR027385">
    <property type="entry name" value="Beta-barrel_OMP"/>
</dbReference>
<evidence type="ECO:0000313" key="6">
    <source>
        <dbReference type="Proteomes" id="UP001595828"/>
    </source>
</evidence>
<feature type="region of interest" description="Disordered" evidence="2">
    <location>
        <begin position="232"/>
        <end position="273"/>
    </location>
</feature>